<dbReference type="EMBL" id="FNQV01000013">
    <property type="protein sequence ID" value="SEA61527.1"/>
    <property type="molecule type" value="Genomic_DNA"/>
</dbReference>
<reference evidence="2" key="1">
    <citation type="submission" date="2016-10" db="EMBL/GenBank/DDBJ databases">
        <authorList>
            <person name="Varghese N."/>
            <person name="Submissions S."/>
        </authorList>
    </citation>
    <scope>NUCLEOTIDE SEQUENCE [LARGE SCALE GENOMIC DNA]</scope>
    <source>
        <strain evidence="2">KPR-1</strain>
    </source>
</reference>
<gene>
    <name evidence="1" type="ORF">SAMN02910418_01990</name>
</gene>
<evidence type="ECO:0000313" key="2">
    <source>
        <dbReference type="Proteomes" id="UP000199288"/>
    </source>
</evidence>
<name>A0A1H4CMG5_9ACTO</name>
<evidence type="ECO:0000313" key="1">
    <source>
        <dbReference type="EMBL" id="SEA61527.1"/>
    </source>
</evidence>
<sequence>MEDSSRAPVVKFPKDRSASYHAALFYIVAAREELEFEGIIDLPPLGTPLRLTPPVNLPEHVHDFIRHAWEQTEPLLVNVGETAMTPTHIRHGIAAGWQLVAEDPHLAFSSSEYERWRTIITTRFLPPMLDSRPHWPPPLQTQLNHFGPSWEDVKVSAGWDPVEPVEPLPPAAPLLDDDYRTAYLESLAQYLKHCDAIGARPAQARYKGWAGTELDAGRLHPSVSTLRITFGSWTRALSLAREL</sequence>
<accession>A0A1H4CMG5</accession>
<dbReference type="AlphaFoldDB" id="A0A1H4CMG5"/>
<dbReference type="Proteomes" id="UP000199288">
    <property type="component" value="Unassembled WGS sequence"/>
</dbReference>
<keyword evidence="2" id="KW-1185">Reference proteome</keyword>
<proteinExistence type="predicted"/>
<organism evidence="1 2">
    <name type="scientific">Bowdeniella nasicola</name>
    <dbReference type="NCBI Taxonomy" id="208480"/>
    <lineage>
        <taxon>Bacteria</taxon>
        <taxon>Bacillati</taxon>
        <taxon>Actinomycetota</taxon>
        <taxon>Actinomycetes</taxon>
        <taxon>Actinomycetales</taxon>
        <taxon>Actinomycetaceae</taxon>
        <taxon>Bowdeniella</taxon>
    </lineage>
</organism>
<protein>
    <submittedName>
        <fullName evidence="1">Uncharacterized protein</fullName>
    </submittedName>
</protein>